<dbReference type="KEGG" id="pno:SNOG_07722"/>
<sequence>MVTATLASINRSLCRRRISRQPHLRVFRSLALALPPPVNGEFARQQLVVISSCLLLNRADRAISSPPSGPRFHTSILHPDLSKRPTSLTIAR</sequence>
<dbReference type="AlphaFoldDB" id="Q0UKJ2"/>
<evidence type="ECO:0000313" key="2">
    <source>
        <dbReference type="Proteomes" id="UP000001055"/>
    </source>
</evidence>
<gene>
    <name evidence="1" type="ORF">SNOG_07722</name>
</gene>
<reference evidence="2" key="1">
    <citation type="journal article" date="2007" name="Plant Cell">
        <title>Dothideomycete-plant interactions illuminated by genome sequencing and EST analysis of the wheat pathogen Stagonospora nodorum.</title>
        <authorList>
            <person name="Hane J.K."/>
            <person name="Lowe R.G."/>
            <person name="Solomon P.S."/>
            <person name="Tan K.C."/>
            <person name="Schoch C.L."/>
            <person name="Spatafora J.W."/>
            <person name="Crous P.W."/>
            <person name="Kodira C."/>
            <person name="Birren B.W."/>
            <person name="Galagan J.E."/>
            <person name="Torriani S.F."/>
            <person name="McDonald B.A."/>
            <person name="Oliver R.P."/>
        </authorList>
    </citation>
    <scope>NUCLEOTIDE SEQUENCE [LARGE SCALE GENOMIC DNA]</scope>
    <source>
        <strain evidence="2">SN15 / ATCC MYA-4574 / FGSC 10173</strain>
    </source>
</reference>
<dbReference type="RefSeq" id="XP_001798053.1">
    <property type="nucleotide sequence ID" value="XM_001798001.1"/>
</dbReference>
<dbReference type="InParanoid" id="Q0UKJ2"/>
<dbReference type="HOGENOM" id="CLU_2414032_0_0_1"/>
<dbReference type="EMBL" id="CH445335">
    <property type="protein sequence ID" value="EAT85188.1"/>
    <property type="molecule type" value="Genomic_DNA"/>
</dbReference>
<proteinExistence type="predicted"/>
<organism evidence="1 2">
    <name type="scientific">Phaeosphaeria nodorum (strain SN15 / ATCC MYA-4574 / FGSC 10173)</name>
    <name type="common">Glume blotch fungus</name>
    <name type="synonym">Parastagonospora nodorum</name>
    <dbReference type="NCBI Taxonomy" id="321614"/>
    <lineage>
        <taxon>Eukaryota</taxon>
        <taxon>Fungi</taxon>
        <taxon>Dikarya</taxon>
        <taxon>Ascomycota</taxon>
        <taxon>Pezizomycotina</taxon>
        <taxon>Dothideomycetes</taxon>
        <taxon>Pleosporomycetidae</taxon>
        <taxon>Pleosporales</taxon>
        <taxon>Pleosporineae</taxon>
        <taxon>Phaeosphaeriaceae</taxon>
        <taxon>Parastagonospora</taxon>
    </lineage>
</organism>
<protein>
    <submittedName>
        <fullName evidence="1">Uncharacterized protein</fullName>
    </submittedName>
</protein>
<accession>Q0UKJ2</accession>
<dbReference type="Proteomes" id="UP000001055">
    <property type="component" value="Unassembled WGS sequence"/>
</dbReference>
<evidence type="ECO:0000313" key="1">
    <source>
        <dbReference type="EMBL" id="EAT85188.1"/>
    </source>
</evidence>
<name>Q0UKJ2_PHANO</name>
<dbReference type="GeneID" id="5974946"/>